<feature type="region of interest" description="Disordered" evidence="2">
    <location>
        <begin position="372"/>
        <end position="449"/>
    </location>
</feature>
<proteinExistence type="inferred from homology"/>
<dbReference type="GO" id="GO:0005789">
    <property type="term" value="C:endoplasmic reticulum membrane"/>
    <property type="evidence" value="ECO:0007669"/>
    <property type="project" value="TreeGrafter"/>
</dbReference>
<evidence type="ECO:0000256" key="1">
    <source>
        <dbReference type="ARBA" id="ARBA00008573"/>
    </source>
</evidence>
<keyword evidence="3" id="KW-0472">Membrane</keyword>
<feature type="transmembrane region" description="Helical" evidence="3">
    <location>
        <begin position="199"/>
        <end position="220"/>
    </location>
</feature>
<feature type="compositionally biased region" description="Polar residues" evidence="2">
    <location>
        <begin position="384"/>
        <end position="394"/>
    </location>
</feature>
<sequence length="449" mass="48208">MAASAPSLTPSSEVPVLSAAHLLFSHVLALRTLLPSKSPLPPLPGAGGGGAAGPPPRGAPLPSAAGGSPASLRALAGPAPPLLPPPGARPLRGGRREPPGAPQRRGAGCWGRAAALCLRRVGSSPSSTRGGAALAAGTCPLRAASRRRRLPGRRPSPPGAAMVSWIISRLVVLIFGTLYPAYSSYKAVKTKNVKEYVKWMMYWIVFAFFTTAETLTDIVLSWAERCPVYGVFTAMDERLNETRRRFPFYFELKIAFVIWLLSPYTKGSSVLYRKFVHPTLSNKEKEIDEYITQARDKSYETMMRVGKRGLNLAANAAVTAAAKGQGVLSEKLRSFSMQDLTLIRDEDTVHMRSQEPQLHPSGGSLLETIEDSASCYSSGEESSVAQRSNGTPSETRTDPSDEDAGDKLPKRTQSLKTPKKMMKAELPVRSVKARPKKKAAGSLPSGESS</sequence>
<feature type="compositionally biased region" description="Pro residues" evidence="2">
    <location>
        <begin position="78"/>
        <end position="88"/>
    </location>
</feature>
<dbReference type="GO" id="GO:0008017">
    <property type="term" value="F:microtubule binding"/>
    <property type="evidence" value="ECO:0007669"/>
    <property type="project" value="TreeGrafter"/>
</dbReference>
<dbReference type="AlphaFoldDB" id="A0A8B9MYL7"/>
<dbReference type="PANTHER" id="PTHR12300:SF29">
    <property type="entry name" value="RECEPTOR EXPRESSION-ENHANCING PROTEIN 2"/>
    <property type="match status" value="1"/>
</dbReference>
<evidence type="ECO:0000256" key="2">
    <source>
        <dbReference type="SAM" id="MobiDB-lite"/>
    </source>
</evidence>
<dbReference type="PANTHER" id="PTHR12300">
    <property type="entry name" value="HVA22-LIKE PROTEINS"/>
    <property type="match status" value="1"/>
</dbReference>
<name>A0A8B9MYL7_9AVES</name>
<accession>A0A8B9MYL7</accession>
<evidence type="ECO:0000313" key="5">
    <source>
        <dbReference type="Proteomes" id="UP000694541"/>
    </source>
</evidence>
<dbReference type="Ensembl" id="ENSANIT00000016713.1">
    <property type="protein sequence ID" value="ENSANIP00000016157.1"/>
    <property type="gene ID" value="ENSANIG00000010989.1"/>
</dbReference>
<dbReference type="GO" id="GO:0071786">
    <property type="term" value="P:endoplasmic reticulum tubular network organization"/>
    <property type="evidence" value="ECO:0007669"/>
    <property type="project" value="TreeGrafter"/>
</dbReference>
<keyword evidence="3" id="KW-1133">Transmembrane helix</keyword>
<feature type="compositionally biased region" description="Low complexity" evidence="2">
    <location>
        <begin position="372"/>
        <end position="383"/>
    </location>
</feature>
<feature type="compositionally biased region" description="Basic and acidic residues" evidence="2">
    <location>
        <begin position="395"/>
        <end position="409"/>
    </location>
</feature>
<dbReference type="Pfam" id="PF03134">
    <property type="entry name" value="TB2_DP1_HVA22"/>
    <property type="match status" value="2"/>
</dbReference>
<protein>
    <submittedName>
        <fullName evidence="4">Receptor accessory protein 2</fullName>
    </submittedName>
</protein>
<dbReference type="GO" id="GO:0005881">
    <property type="term" value="C:cytoplasmic microtubule"/>
    <property type="evidence" value="ECO:0007669"/>
    <property type="project" value="TreeGrafter"/>
</dbReference>
<keyword evidence="3" id="KW-0812">Transmembrane</keyword>
<dbReference type="InterPro" id="IPR004345">
    <property type="entry name" value="TB2_DP1_HVA22"/>
</dbReference>
<evidence type="ECO:0000256" key="3">
    <source>
        <dbReference type="SAM" id="Phobius"/>
    </source>
</evidence>
<feature type="compositionally biased region" description="Low complexity" evidence="2">
    <location>
        <begin position="60"/>
        <end position="77"/>
    </location>
</feature>
<reference evidence="4" key="2">
    <citation type="submission" date="2025-09" db="UniProtKB">
        <authorList>
            <consortium name="Ensembl"/>
        </authorList>
    </citation>
    <scope>IDENTIFICATION</scope>
</reference>
<keyword evidence="5" id="KW-1185">Reference proteome</keyword>
<organism evidence="4 5">
    <name type="scientific">Accipiter nisus</name>
    <name type="common">Eurasian sparrowhawk</name>
    <dbReference type="NCBI Taxonomy" id="211598"/>
    <lineage>
        <taxon>Eukaryota</taxon>
        <taxon>Metazoa</taxon>
        <taxon>Chordata</taxon>
        <taxon>Craniata</taxon>
        <taxon>Vertebrata</taxon>
        <taxon>Euteleostomi</taxon>
        <taxon>Archelosauria</taxon>
        <taxon>Archosauria</taxon>
        <taxon>Dinosauria</taxon>
        <taxon>Saurischia</taxon>
        <taxon>Theropoda</taxon>
        <taxon>Coelurosauria</taxon>
        <taxon>Aves</taxon>
        <taxon>Neognathae</taxon>
        <taxon>Neoaves</taxon>
        <taxon>Telluraves</taxon>
        <taxon>Accipitrimorphae</taxon>
        <taxon>Accipitriformes</taxon>
        <taxon>Accipitridae</taxon>
        <taxon>Accipitrinae</taxon>
        <taxon>Accipiter</taxon>
    </lineage>
</organism>
<feature type="region of interest" description="Disordered" evidence="2">
    <location>
        <begin position="41"/>
        <end position="107"/>
    </location>
</feature>
<evidence type="ECO:0000313" key="4">
    <source>
        <dbReference type="Ensembl" id="ENSANIP00000016157.1"/>
    </source>
</evidence>
<dbReference type="Proteomes" id="UP000694541">
    <property type="component" value="Unplaced"/>
</dbReference>
<feature type="transmembrane region" description="Helical" evidence="3">
    <location>
        <begin position="156"/>
        <end position="179"/>
    </location>
</feature>
<dbReference type="GO" id="GO:0071782">
    <property type="term" value="C:endoplasmic reticulum tubular network"/>
    <property type="evidence" value="ECO:0007669"/>
    <property type="project" value="TreeGrafter"/>
</dbReference>
<reference evidence="4" key="1">
    <citation type="submission" date="2025-08" db="UniProtKB">
        <authorList>
            <consortium name="Ensembl"/>
        </authorList>
    </citation>
    <scope>IDENTIFICATION</scope>
</reference>
<comment type="similarity">
    <text evidence="1">Belongs to the DP1 family.</text>
</comment>
<dbReference type="GO" id="GO:0031883">
    <property type="term" value="F:taste receptor binding"/>
    <property type="evidence" value="ECO:0007669"/>
    <property type="project" value="TreeGrafter"/>
</dbReference>